<dbReference type="InterPro" id="IPR017972">
    <property type="entry name" value="Cyt_P450_CS"/>
</dbReference>
<dbReference type="PRINTS" id="PR00385">
    <property type="entry name" value="P450"/>
</dbReference>
<evidence type="ECO:0000256" key="13">
    <source>
        <dbReference type="PIRSR" id="PIRSR602401-1"/>
    </source>
</evidence>
<dbReference type="CDD" id="cd11056">
    <property type="entry name" value="CYP6-like"/>
    <property type="match status" value="1"/>
</dbReference>
<dbReference type="GO" id="GO:0005789">
    <property type="term" value="C:endoplasmic reticulum membrane"/>
    <property type="evidence" value="ECO:0007669"/>
    <property type="project" value="UniProtKB-SubCell"/>
</dbReference>
<gene>
    <name evidence="15" type="ORF">PHYEVI_LOCUS6398</name>
</gene>
<evidence type="ECO:0000256" key="2">
    <source>
        <dbReference type="ARBA" id="ARBA00004174"/>
    </source>
</evidence>
<dbReference type="GO" id="GO:0004497">
    <property type="term" value="F:monooxygenase activity"/>
    <property type="evidence" value="ECO:0007669"/>
    <property type="project" value="UniProtKB-KW"/>
</dbReference>
<accession>A0A9N9XNW1</accession>
<evidence type="ECO:0000256" key="7">
    <source>
        <dbReference type="ARBA" id="ARBA00022824"/>
    </source>
</evidence>
<dbReference type="GO" id="GO:0005506">
    <property type="term" value="F:iron ion binding"/>
    <property type="evidence" value="ECO:0007669"/>
    <property type="project" value="InterPro"/>
</dbReference>
<name>A0A9N9XNW1_PHYSR</name>
<keyword evidence="16" id="KW-1185">Reference proteome</keyword>
<dbReference type="FunFam" id="1.10.630.10:FF:000182">
    <property type="entry name" value="Cytochrome P450 3A4"/>
    <property type="match status" value="1"/>
</dbReference>
<keyword evidence="7" id="KW-0256">Endoplasmic reticulum</keyword>
<protein>
    <recommendedName>
        <fullName evidence="17">Cytochrome P450</fullName>
    </recommendedName>
</protein>
<evidence type="ECO:0000256" key="14">
    <source>
        <dbReference type="RuleBase" id="RU000461"/>
    </source>
</evidence>
<evidence type="ECO:0000256" key="8">
    <source>
        <dbReference type="ARBA" id="ARBA00022848"/>
    </source>
</evidence>
<dbReference type="PROSITE" id="PS00086">
    <property type="entry name" value="CYTOCHROME_P450"/>
    <property type="match status" value="1"/>
</dbReference>
<evidence type="ECO:0000256" key="6">
    <source>
        <dbReference type="ARBA" id="ARBA00022723"/>
    </source>
</evidence>
<evidence type="ECO:0000256" key="12">
    <source>
        <dbReference type="ARBA" id="ARBA00023136"/>
    </source>
</evidence>
<dbReference type="OrthoDB" id="2789670at2759"/>
<evidence type="ECO:0000256" key="4">
    <source>
        <dbReference type="ARBA" id="ARBA00010617"/>
    </source>
</evidence>
<dbReference type="AlphaFoldDB" id="A0A9N9XNW1"/>
<comment type="cofactor">
    <cofactor evidence="1 13">
        <name>heme</name>
        <dbReference type="ChEBI" id="CHEBI:30413"/>
    </cofactor>
</comment>
<dbReference type="Proteomes" id="UP001153712">
    <property type="component" value="Chromosome 3"/>
</dbReference>
<proteinExistence type="inferred from homology"/>
<keyword evidence="12" id="KW-0472">Membrane</keyword>
<keyword evidence="9 14" id="KW-0560">Oxidoreductase</keyword>
<feature type="binding site" description="axial binding residue" evidence="13">
    <location>
        <position position="438"/>
    </location>
    <ligand>
        <name>heme</name>
        <dbReference type="ChEBI" id="CHEBI:30413"/>
    </ligand>
    <ligandPart>
        <name>Fe</name>
        <dbReference type="ChEBI" id="CHEBI:18248"/>
    </ligandPart>
</feature>
<dbReference type="PANTHER" id="PTHR24292:SF45">
    <property type="entry name" value="CYTOCHROME P450 6G1-RELATED"/>
    <property type="match status" value="1"/>
</dbReference>
<comment type="subcellular location">
    <subcellularLocation>
        <location evidence="3">Endoplasmic reticulum membrane</location>
        <topology evidence="3">Peripheral membrane protein</topology>
    </subcellularLocation>
    <subcellularLocation>
        <location evidence="2">Microsome membrane</location>
        <topology evidence="2">Peripheral membrane protein</topology>
    </subcellularLocation>
</comment>
<dbReference type="InterPro" id="IPR050476">
    <property type="entry name" value="Insect_CytP450_Detox"/>
</dbReference>
<dbReference type="Gene3D" id="1.10.630.10">
    <property type="entry name" value="Cytochrome P450"/>
    <property type="match status" value="1"/>
</dbReference>
<sequence>MISIELLLFIASILFLIIYKHLKTFNYWTERGVYSPKPVPFFGNAYKILTFTKHASEVFKELYDQTDEPYLGIFLFDKPFLLLKDPKLIKRILLKDAHLFKDRTIAPSTNNEIFRNFLLMCRGARWKKLRDQVSPLFTSGKLKTMIGEINRVSDELMHHISQRGNPLCVRELYSSFITEATARALFNINTDCLKSDQSGFKKIIRKIFNPSLKTLLLQMLYFVKASWVNYLGFDFVDNTATTFLTRLLNEAIETRELVTGGKSKNIVDVMLQNKKTGDEGFGKNGHVASGLQLLVAGVDTTSTGIAWFTYEMGQNPEIQDRLRSEIIEVLKKYNGEITWEAIHEMKYLDICYLEVLRRHPFVPFVERQAAEDYKVEETGLVIEKGTATMIPLFSLFLDENHFENPFEFNPERFASSNHANTNNTGLVFMPFGAGHRLCLGERFAILATKQVVITTLLHYRLEKCEQTPAYPPKYDPKSTFLCCEGGIPMKFIKIHN</sequence>
<dbReference type="PANTHER" id="PTHR24292">
    <property type="entry name" value="CYTOCHROME P450"/>
    <property type="match status" value="1"/>
</dbReference>
<dbReference type="Pfam" id="PF00067">
    <property type="entry name" value="p450"/>
    <property type="match status" value="1"/>
</dbReference>
<dbReference type="InterPro" id="IPR001128">
    <property type="entry name" value="Cyt_P450"/>
</dbReference>
<evidence type="ECO:0000313" key="15">
    <source>
        <dbReference type="EMBL" id="CAG9860039.1"/>
    </source>
</evidence>
<evidence type="ECO:0008006" key="17">
    <source>
        <dbReference type="Google" id="ProtNLM"/>
    </source>
</evidence>
<evidence type="ECO:0000256" key="9">
    <source>
        <dbReference type="ARBA" id="ARBA00023002"/>
    </source>
</evidence>
<evidence type="ECO:0000256" key="1">
    <source>
        <dbReference type="ARBA" id="ARBA00001971"/>
    </source>
</evidence>
<keyword evidence="5 13" id="KW-0349">Heme</keyword>
<evidence type="ECO:0000313" key="16">
    <source>
        <dbReference type="Proteomes" id="UP001153712"/>
    </source>
</evidence>
<dbReference type="InterPro" id="IPR036396">
    <property type="entry name" value="Cyt_P450_sf"/>
</dbReference>
<keyword evidence="8" id="KW-0492">Microsome</keyword>
<evidence type="ECO:0000256" key="5">
    <source>
        <dbReference type="ARBA" id="ARBA00022617"/>
    </source>
</evidence>
<dbReference type="GO" id="GO:0020037">
    <property type="term" value="F:heme binding"/>
    <property type="evidence" value="ECO:0007669"/>
    <property type="project" value="InterPro"/>
</dbReference>
<dbReference type="PRINTS" id="PR00463">
    <property type="entry name" value="EP450I"/>
</dbReference>
<evidence type="ECO:0000256" key="3">
    <source>
        <dbReference type="ARBA" id="ARBA00004406"/>
    </source>
</evidence>
<keyword evidence="10 13" id="KW-0408">Iron</keyword>
<dbReference type="GO" id="GO:0016705">
    <property type="term" value="F:oxidoreductase activity, acting on paired donors, with incorporation or reduction of molecular oxygen"/>
    <property type="evidence" value="ECO:0007669"/>
    <property type="project" value="InterPro"/>
</dbReference>
<keyword evidence="11 14" id="KW-0503">Monooxygenase</keyword>
<dbReference type="InterPro" id="IPR002401">
    <property type="entry name" value="Cyt_P450_E_grp-I"/>
</dbReference>
<reference evidence="15" key="1">
    <citation type="submission" date="2022-01" db="EMBL/GenBank/DDBJ databases">
        <authorList>
            <person name="King R."/>
        </authorList>
    </citation>
    <scope>NUCLEOTIDE SEQUENCE</scope>
</reference>
<evidence type="ECO:0000256" key="11">
    <source>
        <dbReference type="ARBA" id="ARBA00023033"/>
    </source>
</evidence>
<organism evidence="15 16">
    <name type="scientific">Phyllotreta striolata</name>
    <name type="common">Striped flea beetle</name>
    <name type="synonym">Crioceris striolata</name>
    <dbReference type="NCBI Taxonomy" id="444603"/>
    <lineage>
        <taxon>Eukaryota</taxon>
        <taxon>Metazoa</taxon>
        <taxon>Ecdysozoa</taxon>
        <taxon>Arthropoda</taxon>
        <taxon>Hexapoda</taxon>
        <taxon>Insecta</taxon>
        <taxon>Pterygota</taxon>
        <taxon>Neoptera</taxon>
        <taxon>Endopterygota</taxon>
        <taxon>Coleoptera</taxon>
        <taxon>Polyphaga</taxon>
        <taxon>Cucujiformia</taxon>
        <taxon>Chrysomeloidea</taxon>
        <taxon>Chrysomelidae</taxon>
        <taxon>Galerucinae</taxon>
        <taxon>Alticini</taxon>
        <taxon>Phyllotreta</taxon>
    </lineage>
</organism>
<dbReference type="EMBL" id="OU900096">
    <property type="protein sequence ID" value="CAG9860039.1"/>
    <property type="molecule type" value="Genomic_DNA"/>
</dbReference>
<evidence type="ECO:0000256" key="10">
    <source>
        <dbReference type="ARBA" id="ARBA00023004"/>
    </source>
</evidence>
<dbReference type="SUPFAM" id="SSF48264">
    <property type="entry name" value="Cytochrome P450"/>
    <property type="match status" value="1"/>
</dbReference>
<comment type="similarity">
    <text evidence="4 14">Belongs to the cytochrome P450 family.</text>
</comment>
<keyword evidence="6 13" id="KW-0479">Metal-binding</keyword>